<keyword evidence="3 5" id="KW-1133">Transmembrane helix</keyword>
<name>A0A7J6NAY7_PEROL</name>
<accession>A0A7J6NAY7</accession>
<keyword evidence="2 5" id="KW-0812">Transmembrane</keyword>
<comment type="subcellular location">
    <subcellularLocation>
        <location evidence="1">Membrane</location>
    </subcellularLocation>
</comment>
<organism evidence="7 8">
    <name type="scientific">Perkinsus olseni</name>
    <name type="common">Perkinsus atlanticus</name>
    <dbReference type="NCBI Taxonomy" id="32597"/>
    <lineage>
        <taxon>Eukaryota</taxon>
        <taxon>Sar</taxon>
        <taxon>Alveolata</taxon>
        <taxon>Perkinsozoa</taxon>
        <taxon>Perkinsea</taxon>
        <taxon>Perkinsida</taxon>
        <taxon>Perkinsidae</taxon>
        <taxon>Perkinsus</taxon>
    </lineage>
</organism>
<reference evidence="7 8" key="1">
    <citation type="submission" date="2020-04" db="EMBL/GenBank/DDBJ databases">
        <title>Perkinsus olseni comparative genomics.</title>
        <authorList>
            <person name="Bogema D.R."/>
        </authorList>
    </citation>
    <scope>NUCLEOTIDE SEQUENCE [LARGE SCALE GENOMIC DNA]</scope>
    <source>
        <strain evidence="7">00978-12</strain>
    </source>
</reference>
<dbReference type="EMBL" id="JABANP010000549">
    <property type="protein sequence ID" value="KAF4681039.1"/>
    <property type="molecule type" value="Genomic_DNA"/>
</dbReference>
<dbReference type="AlphaFoldDB" id="A0A7J6NAY7"/>
<evidence type="ECO:0000313" key="8">
    <source>
        <dbReference type="Proteomes" id="UP000541610"/>
    </source>
</evidence>
<evidence type="ECO:0000256" key="4">
    <source>
        <dbReference type="ARBA" id="ARBA00023136"/>
    </source>
</evidence>
<proteinExistence type="predicted"/>
<evidence type="ECO:0000259" key="6">
    <source>
        <dbReference type="Pfam" id="PF01490"/>
    </source>
</evidence>
<evidence type="ECO:0000313" key="7">
    <source>
        <dbReference type="EMBL" id="KAF4681039.1"/>
    </source>
</evidence>
<dbReference type="Pfam" id="PF01490">
    <property type="entry name" value="Aa_trans"/>
    <property type="match status" value="1"/>
</dbReference>
<dbReference type="OrthoDB" id="438545at2759"/>
<protein>
    <recommendedName>
        <fullName evidence="6">Amino acid transporter transmembrane domain-containing protein</fullName>
    </recommendedName>
</protein>
<keyword evidence="4 5" id="KW-0472">Membrane</keyword>
<evidence type="ECO:0000256" key="2">
    <source>
        <dbReference type="ARBA" id="ARBA00022692"/>
    </source>
</evidence>
<evidence type="ECO:0000256" key="5">
    <source>
        <dbReference type="SAM" id="Phobius"/>
    </source>
</evidence>
<feature type="domain" description="Amino acid transporter transmembrane" evidence="6">
    <location>
        <begin position="1"/>
        <end position="66"/>
    </location>
</feature>
<evidence type="ECO:0000256" key="1">
    <source>
        <dbReference type="ARBA" id="ARBA00004370"/>
    </source>
</evidence>
<dbReference type="GO" id="GO:0016020">
    <property type="term" value="C:membrane"/>
    <property type="evidence" value="ECO:0007669"/>
    <property type="project" value="UniProtKB-SubCell"/>
</dbReference>
<comment type="caution">
    <text evidence="7">The sequence shown here is derived from an EMBL/GenBank/DDBJ whole genome shotgun (WGS) entry which is preliminary data.</text>
</comment>
<gene>
    <name evidence="7" type="ORF">FOZ60_012638</name>
</gene>
<sequence>MFAFLCHHNFFQVAEEMPKVSIRKLNFVSVSAVTTGLVIFLPTMILPYMTYGEDVGGELLAAVDDSSESTERRTFDLPREASDLRQGREQAQIYYYYGYAALCGATLVRRYVVGNGI</sequence>
<feature type="transmembrane region" description="Helical" evidence="5">
    <location>
        <begin position="27"/>
        <end position="49"/>
    </location>
</feature>
<dbReference type="Proteomes" id="UP000541610">
    <property type="component" value="Unassembled WGS sequence"/>
</dbReference>
<dbReference type="InterPro" id="IPR013057">
    <property type="entry name" value="AA_transpt_TM"/>
</dbReference>
<evidence type="ECO:0000256" key="3">
    <source>
        <dbReference type="ARBA" id="ARBA00022989"/>
    </source>
</evidence>
<feature type="transmembrane region" description="Helical" evidence="5">
    <location>
        <begin position="93"/>
        <end position="112"/>
    </location>
</feature>